<dbReference type="InterPro" id="IPR005913">
    <property type="entry name" value="dTDP_dehydrorham_reduct"/>
</dbReference>
<protein>
    <submittedName>
        <fullName evidence="2">dTDP-4-dehydrorhamnose reductase</fullName>
        <ecNumber evidence="2">1.1.1.133</ecNumber>
    </submittedName>
</protein>
<dbReference type="PANTHER" id="PTHR10491">
    <property type="entry name" value="DTDP-4-DEHYDRORHAMNOSE REDUCTASE"/>
    <property type="match status" value="1"/>
</dbReference>
<name>A0ABD5V128_9EURY</name>
<dbReference type="CDD" id="cd05254">
    <property type="entry name" value="dTDP_HR_like_SDR_e"/>
    <property type="match status" value="1"/>
</dbReference>
<feature type="domain" description="RmlD-like substrate binding" evidence="1">
    <location>
        <begin position="1"/>
        <end position="289"/>
    </location>
</feature>
<evidence type="ECO:0000313" key="2">
    <source>
        <dbReference type="EMBL" id="MFC6893743.1"/>
    </source>
</evidence>
<dbReference type="InterPro" id="IPR029903">
    <property type="entry name" value="RmlD-like-bd"/>
</dbReference>
<dbReference type="PANTHER" id="PTHR10491:SF4">
    <property type="entry name" value="METHIONINE ADENOSYLTRANSFERASE 2 SUBUNIT BETA"/>
    <property type="match status" value="1"/>
</dbReference>
<sequence>MRILVVGENGLLGGNVATIADQRGATVVGTYHSVDPGFDQPSYQLDITSRTDVEDLLNETDPDAVINCAAMTDVDGCESDPDRAHAVNAEGAEHLARAADAIDATLIHTSTDYIFNGERDTPYPEDAVPDPQQVYGESKLAGERLVRDAHSSPLIARLSFVYGRSLPDGTLSGFPQWVRDRARSGDEIPLFTDQRITPSYAAATASTLLDLLEAGQNGTFHVASRSCVTPYEFGELLLQEIGFDDATLTESSMTDVERDAKRPRNTCFDTTKVERTLSRPQSTLAEDLSSLL</sequence>
<dbReference type="NCBIfam" id="TIGR01214">
    <property type="entry name" value="rmlD"/>
    <property type="match status" value="1"/>
</dbReference>
<reference evidence="2 3" key="1">
    <citation type="journal article" date="2019" name="Int. J. Syst. Evol. Microbiol.">
        <title>The Global Catalogue of Microorganisms (GCM) 10K type strain sequencing project: providing services to taxonomists for standard genome sequencing and annotation.</title>
        <authorList>
            <consortium name="The Broad Institute Genomics Platform"/>
            <consortium name="The Broad Institute Genome Sequencing Center for Infectious Disease"/>
            <person name="Wu L."/>
            <person name="Ma J."/>
        </authorList>
    </citation>
    <scope>NUCLEOTIDE SEQUENCE [LARGE SCALE GENOMIC DNA]</scope>
    <source>
        <strain evidence="2 3">SKJ47</strain>
    </source>
</reference>
<dbReference type="SUPFAM" id="SSF51735">
    <property type="entry name" value="NAD(P)-binding Rossmann-fold domains"/>
    <property type="match status" value="1"/>
</dbReference>
<dbReference type="AlphaFoldDB" id="A0ABD5V128"/>
<dbReference type="EC" id="1.1.1.133" evidence="2"/>
<proteinExistence type="predicted"/>
<evidence type="ECO:0000259" key="1">
    <source>
        <dbReference type="Pfam" id="PF04321"/>
    </source>
</evidence>
<gene>
    <name evidence="2" type="primary">rfbD</name>
    <name evidence="2" type="ORF">ACFQE9_14175</name>
</gene>
<dbReference type="EMBL" id="JBHSXL010000011">
    <property type="protein sequence ID" value="MFC6893743.1"/>
    <property type="molecule type" value="Genomic_DNA"/>
</dbReference>
<dbReference type="Pfam" id="PF04321">
    <property type="entry name" value="RmlD_sub_bind"/>
    <property type="match status" value="1"/>
</dbReference>
<accession>A0ABD5V128</accession>
<evidence type="ECO:0000313" key="3">
    <source>
        <dbReference type="Proteomes" id="UP001596296"/>
    </source>
</evidence>
<keyword evidence="3" id="KW-1185">Reference proteome</keyword>
<keyword evidence="2" id="KW-0560">Oxidoreductase</keyword>
<dbReference type="Proteomes" id="UP001596296">
    <property type="component" value="Unassembled WGS sequence"/>
</dbReference>
<dbReference type="InterPro" id="IPR036291">
    <property type="entry name" value="NAD(P)-bd_dom_sf"/>
</dbReference>
<comment type="caution">
    <text evidence="2">The sequence shown here is derived from an EMBL/GenBank/DDBJ whole genome shotgun (WGS) entry which is preliminary data.</text>
</comment>
<dbReference type="RefSeq" id="WP_379746108.1">
    <property type="nucleotide sequence ID" value="NZ_JBHSVN010000001.1"/>
</dbReference>
<dbReference type="GO" id="GO:0008831">
    <property type="term" value="F:dTDP-4-dehydrorhamnose reductase activity"/>
    <property type="evidence" value="ECO:0007669"/>
    <property type="project" value="UniProtKB-EC"/>
</dbReference>
<dbReference type="Gene3D" id="3.40.50.720">
    <property type="entry name" value="NAD(P)-binding Rossmann-like Domain"/>
    <property type="match status" value="1"/>
</dbReference>
<organism evidence="2 3">
    <name type="scientific">Halopenitus salinus</name>
    <dbReference type="NCBI Taxonomy" id="1198295"/>
    <lineage>
        <taxon>Archaea</taxon>
        <taxon>Methanobacteriati</taxon>
        <taxon>Methanobacteriota</taxon>
        <taxon>Stenosarchaea group</taxon>
        <taxon>Halobacteria</taxon>
        <taxon>Halobacteriales</taxon>
        <taxon>Haloferacaceae</taxon>
        <taxon>Halopenitus</taxon>
    </lineage>
</organism>